<accession>J0WL48</accession>
<organism evidence="1 2">
    <name type="scientific">Auricularia subglabra (strain TFB-10046 / SS5)</name>
    <name type="common">White-rot fungus</name>
    <name type="synonym">Auricularia delicata (strain TFB10046)</name>
    <dbReference type="NCBI Taxonomy" id="717982"/>
    <lineage>
        <taxon>Eukaryota</taxon>
        <taxon>Fungi</taxon>
        <taxon>Dikarya</taxon>
        <taxon>Basidiomycota</taxon>
        <taxon>Agaricomycotina</taxon>
        <taxon>Agaricomycetes</taxon>
        <taxon>Auriculariales</taxon>
        <taxon>Auriculariaceae</taxon>
        <taxon>Auricularia</taxon>
    </lineage>
</organism>
<reference evidence="2" key="1">
    <citation type="journal article" date="2012" name="Science">
        <title>The Paleozoic origin of enzymatic lignin decomposition reconstructed from 31 fungal genomes.</title>
        <authorList>
            <person name="Floudas D."/>
            <person name="Binder M."/>
            <person name="Riley R."/>
            <person name="Barry K."/>
            <person name="Blanchette R.A."/>
            <person name="Henrissat B."/>
            <person name="Martinez A.T."/>
            <person name="Otillar R."/>
            <person name="Spatafora J.W."/>
            <person name="Yadav J.S."/>
            <person name="Aerts A."/>
            <person name="Benoit I."/>
            <person name="Boyd A."/>
            <person name="Carlson A."/>
            <person name="Copeland A."/>
            <person name="Coutinho P.M."/>
            <person name="de Vries R.P."/>
            <person name="Ferreira P."/>
            <person name="Findley K."/>
            <person name="Foster B."/>
            <person name="Gaskell J."/>
            <person name="Glotzer D."/>
            <person name="Gorecki P."/>
            <person name="Heitman J."/>
            <person name="Hesse C."/>
            <person name="Hori C."/>
            <person name="Igarashi K."/>
            <person name="Jurgens J.A."/>
            <person name="Kallen N."/>
            <person name="Kersten P."/>
            <person name="Kohler A."/>
            <person name="Kuees U."/>
            <person name="Kumar T.K.A."/>
            <person name="Kuo A."/>
            <person name="LaButti K."/>
            <person name="Larrondo L.F."/>
            <person name="Lindquist E."/>
            <person name="Ling A."/>
            <person name="Lombard V."/>
            <person name="Lucas S."/>
            <person name="Lundell T."/>
            <person name="Martin R."/>
            <person name="McLaughlin D.J."/>
            <person name="Morgenstern I."/>
            <person name="Morin E."/>
            <person name="Murat C."/>
            <person name="Nagy L.G."/>
            <person name="Nolan M."/>
            <person name="Ohm R.A."/>
            <person name="Patyshakuliyeva A."/>
            <person name="Rokas A."/>
            <person name="Ruiz-Duenas F.J."/>
            <person name="Sabat G."/>
            <person name="Salamov A."/>
            <person name="Samejima M."/>
            <person name="Schmutz J."/>
            <person name="Slot J.C."/>
            <person name="St John F."/>
            <person name="Stenlid J."/>
            <person name="Sun H."/>
            <person name="Sun S."/>
            <person name="Syed K."/>
            <person name="Tsang A."/>
            <person name="Wiebenga A."/>
            <person name="Young D."/>
            <person name="Pisabarro A."/>
            <person name="Eastwood D.C."/>
            <person name="Martin F."/>
            <person name="Cullen D."/>
            <person name="Grigoriev I.V."/>
            <person name="Hibbett D.S."/>
        </authorList>
    </citation>
    <scope>NUCLEOTIDE SEQUENCE [LARGE SCALE GENOMIC DNA]</scope>
    <source>
        <strain evidence="2">TFB10046</strain>
    </source>
</reference>
<evidence type="ECO:0000313" key="2">
    <source>
        <dbReference type="Proteomes" id="UP000006514"/>
    </source>
</evidence>
<keyword evidence="2" id="KW-1185">Reference proteome</keyword>
<gene>
    <name evidence="1" type="ORF">AURDEDRAFT_132119</name>
</gene>
<dbReference type="Proteomes" id="UP000006514">
    <property type="component" value="Unassembled WGS sequence"/>
</dbReference>
<dbReference type="InParanoid" id="J0WL48"/>
<dbReference type="AlphaFoldDB" id="J0WL48"/>
<dbReference type="OrthoDB" id="2661395at2759"/>
<dbReference type="EMBL" id="JH688937">
    <property type="protein sequence ID" value="EJD32475.1"/>
    <property type="molecule type" value="Genomic_DNA"/>
</dbReference>
<name>J0WL48_AURST</name>
<protein>
    <submittedName>
        <fullName evidence="1">Uncharacterized protein</fullName>
    </submittedName>
</protein>
<evidence type="ECO:0000313" key="1">
    <source>
        <dbReference type="EMBL" id="EJD32475.1"/>
    </source>
</evidence>
<sequence length="182" mass="20266">MQVRLQSLRRRFLKVSSACGAHHSPLRPIFFLPPAACNASSCHYCCHGHLIPYSALGLSPPALSTDLPSACGALFVALPKFWFACGAPHHLTAFRDRRLPKVSSLRRWSVARESGLAPWHKDMKAEWLQFLKPDELRNLQKELKVLLQKGTGVNCPAYLISHFLLCKHLVRAAAPLLGDRPA</sequence>
<proteinExistence type="predicted"/>
<dbReference type="KEGG" id="adl:AURDEDRAFT_132119"/>